<dbReference type="Proteomes" id="UP001195769">
    <property type="component" value="Unassembled WGS sequence"/>
</dbReference>
<name>A0AAD4DS10_9AGAM</name>
<reference evidence="2" key="1">
    <citation type="journal article" date="2020" name="New Phytol.">
        <title>Comparative genomics reveals dynamic genome evolution in host specialist ectomycorrhizal fungi.</title>
        <authorList>
            <person name="Lofgren L.A."/>
            <person name="Nguyen N.H."/>
            <person name="Vilgalys R."/>
            <person name="Ruytinx J."/>
            <person name="Liao H.L."/>
            <person name="Branco S."/>
            <person name="Kuo A."/>
            <person name="LaButti K."/>
            <person name="Lipzen A."/>
            <person name="Andreopoulos W."/>
            <person name="Pangilinan J."/>
            <person name="Riley R."/>
            <person name="Hundley H."/>
            <person name="Na H."/>
            <person name="Barry K."/>
            <person name="Grigoriev I.V."/>
            <person name="Stajich J.E."/>
            <person name="Kennedy P.G."/>
        </authorList>
    </citation>
    <scope>NUCLEOTIDE SEQUENCE</scope>
    <source>
        <strain evidence="2">FC203</strain>
    </source>
</reference>
<keyword evidence="3" id="KW-1185">Reference proteome</keyword>
<dbReference type="AlphaFoldDB" id="A0AAD4DS10"/>
<feature type="coiled-coil region" evidence="1">
    <location>
        <begin position="56"/>
        <end position="83"/>
    </location>
</feature>
<protein>
    <submittedName>
        <fullName evidence="2">Uncharacterized protein</fullName>
    </submittedName>
</protein>
<proteinExistence type="predicted"/>
<organism evidence="2 3">
    <name type="scientific">Suillus fuscotomentosus</name>
    <dbReference type="NCBI Taxonomy" id="1912939"/>
    <lineage>
        <taxon>Eukaryota</taxon>
        <taxon>Fungi</taxon>
        <taxon>Dikarya</taxon>
        <taxon>Basidiomycota</taxon>
        <taxon>Agaricomycotina</taxon>
        <taxon>Agaricomycetes</taxon>
        <taxon>Agaricomycetidae</taxon>
        <taxon>Boletales</taxon>
        <taxon>Suillineae</taxon>
        <taxon>Suillaceae</taxon>
        <taxon>Suillus</taxon>
    </lineage>
</organism>
<evidence type="ECO:0000313" key="2">
    <source>
        <dbReference type="EMBL" id="KAG1892881.1"/>
    </source>
</evidence>
<dbReference type="GeneID" id="64672043"/>
<sequence>MHNDASVGPETPHSPSRECLRQCIHVGRNVTLRQFYQNNRLVHRGTQMTVTDEPYMSKLEYELRQVKEQLRDTENQVAALSDKVMTYRYRWLEKYYRADNLERHMPFDIYVPVLGQIAAGAPSPTYSLEFLEYNEAGKVSGEEHGEEEHL</sequence>
<dbReference type="EMBL" id="JABBWK010000114">
    <property type="protein sequence ID" value="KAG1892881.1"/>
    <property type="molecule type" value="Genomic_DNA"/>
</dbReference>
<evidence type="ECO:0000313" key="3">
    <source>
        <dbReference type="Proteomes" id="UP001195769"/>
    </source>
</evidence>
<accession>A0AAD4DS10</accession>
<gene>
    <name evidence="2" type="ORF">F5891DRAFT_986330</name>
</gene>
<keyword evidence="1" id="KW-0175">Coiled coil</keyword>
<comment type="caution">
    <text evidence="2">The sequence shown here is derived from an EMBL/GenBank/DDBJ whole genome shotgun (WGS) entry which is preliminary data.</text>
</comment>
<dbReference type="RefSeq" id="XP_041218457.1">
    <property type="nucleotide sequence ID" value="XM_041377745.1"/>
</dbReference>
<evidence type="ECO:0000256" key="1">
    <source>
        <dbReference type="SAM" id="Coils"/>
    </source>
</evidence>